<protein>
    <submittedName>
        <fullName evidence="1">Uncharacterized protein</fullName>
    </submittedName>
</protein>
<dbReference type="Proteomes" id="UP001152795">
    <property type="component" value="Unassembled WGS sequence"/>
</dbReference>
<keyword evidence="2" id="KW-1185">Reference proteome</keyword>
<dbReference type="Gene3D" id="3.30.420.10">
    <property type="entry name" value="Ribonuclease H-like superfamily/Ribonuclease H"/>
    <property type="match status" value="1"/>
</dbReference>
<dbReference type="AlphaFoldDB" id="A0A6S7KMK8"/>
<organism evidence="1 2">
    <name type="scientific">Paramuricea clavata</name>
    <name type="common">Red gorgonian</name>
    <name type="synonym">Violescent sea-whip</name>
    <dbReference type="NCBI Taxonomy" id="317549"/>
    <lineage>
        <taxon>Eukaryota</taxon>
        <taxon>Metazoa</taxon>
        <taxon>Cnidaria</taxon>
        <taxon>Anthozoa</taxon>
        <taxon>Octocorallia</taxon>
        <taxon>Malacalcyonacea</taxon>
        <taxon>Plexauridae</taxon>
        <taxon>Paramuricea</taxon>
    </lineage>
</organism>
<dbReference type="GO" id="GO:0003676">
    <property type="term" value="F:nucleic acid binding"/>
    <property type="evidence" value="ECO:0007669"/>
    <property type="project" value="InterPro"/>
</dbReference>
<proteinExistence type="predicted"/>
<evidence type="ECO:0000313" key="1">
    <source>
        <dbReference type="EMBL" id="CAB4029373.1"/>
    </source>
</evidence>
<dbReference type="InterPro" id="IPR036397">
    <property type="entry name" value="RNaseH_sf"/>
</dbReference>
<accession>A0A6S7KMK8</accession>
<sequence>MLKRDHRTIKKAADNILYKRKRNKGKGLKDISKRDLRQLKRTMVNHPLLTSGEIFAKAGIANFKRDKRCRILKQMGSFKKSNRRPHLNQTHREKRKVWARDNMKTDFSNVVFTDESRVTLNGPDGWSKGWVLQDREAPITRRRQQGGGSIMMWAGNCGDKLIGPYKVDDEVKLTSQTY</sequence>
<comment type="caution">
    <text evidence="1">The sequence shown here is derived from an EMBL/GenBank/DDBJ whole genome shotgun (WGS) entry which is preliminary data.</text>
</comment>
<name>A0A6S7KMK8_PARCT</name>
<gene>
    <name evidence="1" type="ORF">PACLA_8A037134</name>
</gene>
<dbReference type="EMBL" id="CACRXK020016131">
    <property type="protein sequence ID" value="CAB4029373.1"/>
    <property type="molecule type" value="Genomic_DNA"/>
</dbReference>
<dbReference type="OrthoDB" id="5857894at2759"/>
<evidence type="ECO:0000313" key="2">
    <source>
        <dbReference type="Proteomes" id="UP001152795"/>
    </source>
</evidence>
<reference evidence="1" key="1">
    <citation type="submission" date="2020-04" db="EMBL/GenBank/DDBJ databases">
        <authorList>
            <person name="Alioto T."/>
            <person name="Alioto T."/>
            <person name="Gomez Garrido J."/>
        </authorList>
    </citation>
    <scope>NUCLEOTIDE SEQUENCE</scope>
    <source>
        <strain evidence="1">A484AB</strain>
    </source>
</reference>